<reference evidence="1 2" key="1">
    <citation type="submission" date="2015-01" db="EMBL/GenBank/DDBJ databases">
        <title>Evolution of Trichinella species and genotypes.</title>
        <authorList>
            <person name="Korhonen P.K."/>
            <person name="Edoardo P."/>
            <person name="Giuseppe L.R."/>
            <person name="Gasser R.B."/>
        </authorList>
    </citation>
    <scope>NUCLEOTIDE SEQUENCE [LARGE SCALE GENOMIC DNA]</scope>
    <source>
        <strain evidence="1">ISS588</strain>
    </source>
</reference>
<dbReference type="EMBL" id="JYDS01002265">
    <property type="protein sequence ID" value="KRY97635.1"/>
    <property type="molecule type" value="Genomic_DNA"/>
</dbReference>
<gene>
    <name evidence="1" type="ORF">T4B_12154</name>
</gene>
<organism evidence="1 2">
    <name type="scientific">Trichinella pseudospiralis</name>
    <name type="common">Parasitic roundworm</name>
    <dbReference type="NCBI Taxonomy" id="6337"/>
    <lineage>
        <taxon>Eukaryota</taxon>
        <taxon>Metazoa</taxon>
        <taxon>Ecdysozoa</taxon>
        <taxon>Nematoda</taxon>
        <taxon>Enoplea</taxon>
        <taxon>Dorylaimia</taxon>
        <taxon>Trichinellida</taxon>
        <taxon>Trichinellidae</taxon>
        <taxon>Trichinella</taxon>
    </lineage>
</organism>
<evidence type="ECO:0000313" key="2">
    <source>
        <dbReference type="Proteomes" id="UP000054805"/>
    </source>
</evidence>
<evidence type="ECO:0000313" key="1">
    <source>
        <dbReference type="EMBL" id="KRY97635.1"/>
    </source>
</evidence>
<comment type="caution">
    <text evidence="1">The sequence shown here is derived from an EMBL/GenBank/DDBJ whole genome shotgun (WGS) entry which is preliminary data.</text>
</comment>
<accession>A0A0V1GIL3</accession>
<sequence>MATNGCDKTCGFSVVRYELYGLFSELIMIFLAN</sequence>
<name>A0A0V1GIL3_TRIPS</name>
<dbReference type="AlphaFoldDB" id="A0A0V1GIL3"/>
<dbReference type="Proteomes" id="UP000054805">
    <property type="component" value="Unassembled WGS sequence"/>
</dbReference>
<proteinExistence type="predicted"/>
<keyword evidence="2" id="KW-1185">Reference proteome</keyword>
<protein>
    <submittedName>
        <fullName evidence="1">Uncharacterized protein</fullName>
    </submittedName>
</protein>